<feature type="region of interest" description="Disordered" evidence="3">
    <location>
        <begin position="173"/>
        <end position="196"/>
    </location>
</feature>
<feature type="region of interest" description="Disordered" evidence="3">
    <location>
        <begin position="216"/>
        <end position="240"/>
    </location>
</feature>
<evidence type="ECO:0000313" key="5">
    <source>
        <dbReference type="EMBL" id="QIN80087.1"/>
    </source>
</evidence>
<dbReference type="GO" id="GO:0005576">
    <property type="term" value="C:extracellular region"/>
    <property type="evidence" value="ECO:0007669"/>
    <property type="project" value="UniProtKB-SubCell"/>
</dbReference>
<keyword evidence="2" id="KW-0964">Secreted</keyword>
<accession>A0A6G8Q199</accession>
<dbReference type="InterPro" id="IPR001343">
    <property type="entry name" value="Hemolysn_Ca-bd"/>
</dbReference>
<dbReference type="PANTHER" id="PTHR38340">
    <property type="entry name" value="S-LAYER PROTEIN"/>
    <property type="match status" value="1"/>
</dbReference>
<evidence type="ECO:0000256" key="1">
    <source>
        <dbReference type="ARBA" id="ARBA00004613"/>
    </source>
</evidence>
<dbReference type="SUPFAM" id="SSF51120">
    <property type="entry name" value="beta-Roll"/>
    <property type="match status" value="1"/>
</dbReference>
<feature type="chain" id="PRO_5026187667" description="Hemolysin-type calcium-binding region" evidence="4">
    <location>
        <begin position="25"/>
        <end position="240"/>
    </location>
</feature>
<protein>
    <recommendedName>
        <fullName evidence="7">Hemolysin-type calcium-binding region</fullName>
    </recommendedName>
</protein>
<dbReference type="InterPro" id="IPR018511">
    <property type="entry name" value="Hemolysin-typ_Ca-bd_CS"/>
</dbReference>
<dbReference type="EMBL" id="CP045121">
    <property type="protein sequence ID" value="QIN80087.1"/>
    <property type="molecule type" value="Genomic_DNA"/>
</dbReference>
<keyword evidence="4" id="KW-0732">Signal</keyword>
<dbReference type="RefSeq" id="WP_166397763.1">
    <property type="nucleotide sequence ID" value="NZ_CP045121.1"/>
</dbReference>
<dbReference type="Gene3D" id="2.150.10.10">
    <property type="entry name" value="Serralysin-like metalloprotease, C-terminal"/>
    <property type="match status" value="2"/>
</dbReference>
<organism evidence="5 6">
    <name type="scientific">Rubrobacter marinus</name>
    <dbReference type="NCBI Taxonomy" id="2653852"/>
    <lineage>
        <taxon>Bacteria</taxon>
        <taxon>Bacillati</taxon>
        <taxon>Actinomycetota</taxon>
        <taxon>Rubrobacteria</taxon>
        <taxon>Rubrobacterales</taxon>
        <taxon>Rubrobacteraceae</taxon>
        <taxon>Rubrobacter</taxon>
    </lineage>
</organism>
<proteinExistence type="predicted"/>
<evidence type="ECO:0008006" key="7">
    <source>
        <dbReference type="Google" id="ProtNLM"/>
    </source>
</evidence>
<dbReference type="PROSITE" id="PS00330">
    <property type="entry name" value="HEMOLYSIN_CALCIUM"/>
    <property type="match status" value="1"/>
</dbReference>
<evidence type="ECO:0000313" key="6">
    <source>
        <dbReference type="Proteomes" id="UP000502706"/>
    </source>
</evidence>
<dbReference type="AlphaFoldDB" id="A0A6G8Q199"/>
<gene>
    <name evidence="5" type="ORF">GBA65_17925</name>
</gene>
<name>A0A6G8Q199_9ACTN</name>
<keyword evidence="6" id="KW-1185">Reference proteome</keyword>
<reference evidence="5 6" key="1">
    <citation type="submission" date="2019-10" db="EMBL/GenBank/DDBJ databases">
        <title>Rubrobacter sp nov SCSIO 52915 isolated from a deep-sea sediment in the South China Sea.</title>
        <authorList>
            <person name="Chen R.W."/>
        </authorList>
    </citation>
    <scope>NUCLEOTIDE SEQUENCE [LARGE SCALE GENOMIC DNA]</scope>
    <source>
        <strain evidence="5 6">SCSIO 52915</strain>
    </source>
</reference>
<dbReference type="Pfam" id="PF00353">
    <property type="entry name" value="HemolysinCabind"/>
    <property type="match status" value="3"/>
</dbReference>
<dbReference type="InterPro" id="IPR011049">
    <property type="entry name" value="Serralysin-like_metalloprot_C"/>
</dbReference>
<dbReference type="PANTHER" id="PTHR38340:SF1">
    <property type="entry name" value="S-LAYER PROTEIN"/>
    <property type="match status" value="1"/>
</dbReference>
<feature type="signal peptide" evidence="4">
    <location>
        <begin position="1"/>
        <end position="24"/>
    </location>
</feature>
<evidence type="ECO:0000256" key="2">
    <source>
        <dbReference type="ARBA" id="ARBA00022525"/>
    </source>
</evidence>
<dbReference type="GO" id="GO:0005509">
    <property type="term" value="F:calcium ion binding"/>
    <property type="evidence" value="ECO:0007669"/>
    <property type="project" value="InterPro"/>
</dbReference>
<dbReference type="InterPro" id="IPR050557">
    <property type="entry name" value="RTX_toxin/Mannuronan_C5-epim"/>
</dbReference>
<comment type="subcellular location">
    <subcellularLocation>
        <location evidence="1">Secreted</location>
    </subcellularLocation>
</comment>
<dbReference type="Proteomes" id="UP000502706">
    <property type="component" value="Chromosome"/>
</dbReference>
<dbReference type="PRINTS" id="PR00313">
    <property type="entry name" value="CABNDNGRPT"/>
</dbReference>
<dbReference type="KEGG" id="rmar:GBA65_17925"/>
<evidence type="ECO:0000256" key="3">
    <source>
        <dbReference type="SAM" id="MobiDB-lite"/>
    </source>
</evidence>
<evidence type="ECO:0000256" key="4">
    <source>
        <dbReference type="SAM" id="SignalP"/>
    </source>
</evidence>
<sequence length="240" mass="25018">MRRISTMAVLSVLMVALTATAAYAVTKRGTNYGDALYGTNYADTVYGYGGADLIKGYGGKDVLYGGNEAGWGDKILGGTADDRILGQNGHDALYGEANNDRLDGGYGDDLIVGGTGQDTLKAGPGADKINAQDGQRDVVELCGSGPYDVVYYDAGLDVLVGCISPQGTARESAGMSAAEAREATETDLSAQKPPEGLFEHTGKVLVEHKGKELLVSEKDLKGHAGHGDRILDPTGRSDPE</sequence>